<dbReference type="OrthoDB" id="9796672at2"/>
<feature type="transmembrane region" description="Helical" evidence="17">
    <location>
        <begin position="7"/>
        <end position="25"/>
    </location>
</feature>
<dbReference type="InterPro" id="IPR004570">
    <property type="entry name" value="Phosphatidylglycerol_P_synth"/>
</dbReference>
<dbReference type="PANTHER" id="PTHR14269:SF62">
    <property type="entry name" value="CDP-DIACYLGLYCEROL--GLYCEROL-3-PHOSPHATE 3-PHOSPHATIDYLTRANSFERASE 1, CHLOROPLASTIC"/>
    <property type="match status" value="1"/>
</dbReference>
<dbReference type="PIRSF" id="PIRSF000847">
    <property type="entry name" value="Phos_ph_gly_syn"/>
    <property type="match status" value="1"/>
</dbReference>
<dbReference type="InterPro" id="IPR048254">
    <property type="entry name" value="CDP_ALCOHOL_P_TRANSF_CS"/>
</dbReference>
<evidence type="ECO:0000256" key="8">
    <source>
        <dbReference type="ARBA" id="ARBA00022692"/>
    </source>
</evidence>
<keyword evidence="12" id="KW-0594">Phospholipid biosynthesis</keyword>
<dbReference type="GO" id="GO:0046474">
    <property type="term" value="P:glycerophospholipid biosynthetic process"/>
    <property type="evidence" value="ECO:0007669"/>
    <property type="project" value="TreeGrafter"/>
</dbReference>
<feature type="transmembrane region" description="Helical" evidence="17">
    <location>
        <begin position="154"/>
        <end position="175"/>
    </location>
</feature>
<evidence type="ECO:0000256" key="12">
    <source>
        <dbReference type="ARBA" id="ARBA00023209"/>
    </source>
</evidence>
<dbReference type="PROSITE" id="PS00379">
    <property type="entry name" value="CDP_ALCOHOL_P_TRANSF"/>
    <property type="match status" value="1"/>
</dbReference>
<evidence type="ECO:0000256" key="5">
    <source>
        <dbReference type="ARBA" id="ARBA00014944"/>
    </source>
</evidence>
<evidence type="ECO:0000256" key="14">
    <source>
        <dbReference type="ARBA" id="ARBA00048586"/>
    </source>
</evidence>
<evidence type="ECO:0000256" key="6">
    <source>
        <dbReference type="ARBA" id="ARBA00022516"/>
    </source>
</evidence>
<evidence type="ECO:0000256" key="1">
    <source>
        <dbReference type="ARBA" id="ARBA00004141"/>
    </source>
</evidence>
<comment type="pathway">
    <text evidence="2">Phospholipid metabolism; phosphatidylglycerol biosynthesis; phosphatidylglycerol from CDP-diacylglycerol: step 1/2.</text>
</comment>
<dbReference type="EMBL" id="QEWQ01000004">
    <property type="protein sequence ID" value="PWD80735.1"/>
    <property type="molecule type" value="Genomic_DNA"/>
</dbReference>
<dbReference type="GO" id="GO:0008444">
    <property type="term" value="F:CDP-diacylglycerol-glycerol-3-phosphate 3-phosphatidyltransferase activity"/>
    <property type="evidence" value="ECO:0007669"/>
    <property type="project" value="UniProtKB-UniRule"/>
</dbReference>
<feature type="transmembrane region" description="Helical" evidence="17">
    <location>
        <begin position="62"/>
        <end position="81"/>
    </location>
</feature>
<evidence type="ECO:0000313" key="18">
    <source>
        <dbReference type="EMBL" id="PWD80735.1"/>
    </source>
</evidence>
<name>A0A2U2ADJ1_9GAMM</name>
<dbReference type="NCBIfam" id="TIGR00560">
    <property type="entry name" value="pgsA"/>
    <property type="match status" value="1"/>
</dbReference>
<comment type="catalytic activity">
    <reaction evidence="14">
        <text>a CDP-1,2-diacyl-sn-glycerol + sn-glycerol 3-phosphate = a 1,2-diacyl-sn-glycero-3-phospho-(1'-sn-glycero-3'-phosphate) + CMP + H(+)</text>
        <dbReference type="Rhea" id="RHEA:12593"/>
        <dbReference type="ChEBI" id="CHEBI:15378"/>
        <dbReference type="ChEBI" id="CHEBI:57597"/>
        <dbReference type="ChEBI" id="CHEBI:58332"/>
        <dbReference type="ChEBI" id="CHEBI:60110"/>
        <dbReference type="ChEBI" id="CHEBI:60377"/>
        <dbReference type="EC" id="2.7.8.5"/>
    </reaction>
</comment>
<dbReference type="EC" id="2.7.8.5" evidence="4 15"/>
<keyword evidence="6" id="KW-0444">Lipid biosynthesis</keyword>
<evidence type="ECO:0000256" key="9">
    <source>
        <dbReference type="ARBA" id="ARBA00022989"/>
    </source>
</evidence>
<comment type="subcellular location">
    <subcellularLocation>
        <location evidence="1">Membrane</location>
        <topology evidence="1">Multi-pass membrane protein</topology>
    </subcellularLocation>
</comment>
<protein>
    <recommendedName>
        <fullName evidence="5 15">CDP-diacylglycerol--glycerol-3-phosphate 3-phosphatidyltransferase</fullName>
        <ecNumber evidence="4 15">2.7.8.5</ecNumber>
    </recommendedName>
</protein>
<evidence type="ECO:0000256" key="3">
    <source>
        <dbReference type="ARBA" id="ARBA00010441"/>
    </source>
</evidence>
<evidence type="ECO:0000256" key="7">
    <source>
        <dbReference type="ARBA" id="ARBA00022679"/>
    </source>
</evidence>
<evidence type="ECO:0000313" key="19">
    <source>
        <dbReference type="Proteomes" id="UP000245020"/>
    </source>
</evidence>
<keyword evidence="9 17" id="KW-1133">Transmembrane helix</keyword>
<keyword evidence="11 17" id="KW-0472">Membrane</keyword>
<comment type="caution">
    <text evidence="18">The sequence shown here is derived from an EMBL/GenBank/DDBJ whole genome shotgun (WGS) entry which is preliminary data.</text>
</comment>
<accession>A0A2U2ADJ1</accession>
<dbReference type="Gene3D" id="1.20.120.1760">
    <property type="match status" value="1"/>
</dbReference>
<sequence>MNLPSLITWARVVAIPVFILCYFFPTPHKHLVLSILFMVAAATDWLDGYLARKWNQTSSFGAFLDPVADKLLVAVALIAIVDNDPHKWYLTLSVMIIISREITISALREWMASMGERGVVAVSWIGKWKTAFQMASITFLLYGKKLFGIPLYEVGLIFMIIATVLTLWSMVQYLYSTWKVLSIKENL</sequence>
<dbReference type="InterPro" id="IPR050324">
    <property type="entry name" value="CDP-alcohol_PTase-I"/>
</dbReference>
<keyword evidence="13" id="KW-1208">Phospholipid metabolism</keyword>
<dbReference type="InterPro" id="IPR000462">
    <property type="entry name" value="CDP-OH_P_trans"/>
</dbReference>
<gene>
    <name evidence="18" type="primary">pgsA</name>
    <name evidence="18" type="ORF">DC083_06375</name>
</gene>
<evidence type="ECO:0000256" key="11">
    <source>
        <dbReference type="ARBA" id="ARBA00023136"/>
    </source>
</evidence>
<reference evidence="19" key="1">
    <citation type="submission" date="2018-05" db="EMBL/GenBank/DDBJ databases">
        <title>Ignatzschineria dubaiensis sp. nov., isolated from necrotic foot tissues of dromedaries (Camelus dromedarius) and associated maggots in Dubai, United Arab Emirates.</title>
        <authorList>
            <person name="Tsang C.C."/>
            <person name="Tang J.Y.M."/>
            <person name="Fong J.Y.H."/>
            <person name="Kinne J."/>
            <person name="Lee H.H."/>
            <person name="Joseph M."/>
            <person name="Jose S."/>
            <person name="Schuster R.K."/>
            <person name="Tang Y."/>
            <person name="Sivakumar S."/>
            <person name="Chen J.H.K."/>
            <person name="Teng J.L.L."/>
            <person name="Lau S.K.P."/>
            <person name="Wernery U."/>
            <person name="Woo P.C.Y."/>
        </authorList>
    </citation>
    <scope>NUCLEOTIDE SEQUENCE [LARGE SCALE GENOMIC DNA]</scope>
    <source>
        <strain evidence="19">KCTC 22644</strain>
    </source>
</reference>
<evidence type="ECO:0000256" key="10">
    <source>
        <dbReference type="ARBA" id="ARBA00023098"/>
    </source>
</evidence>
<keyword evidence="7 16" id="KW-0808">Transferase</keyword>
<dbReference type="GO" id="GO:0005886">
    <property type="term" value="C:plasma membrane"/>
    <property type="evidence" value="ECO:0007669"/>
    <property type="project" value="TreeGrafter"/>
</dbReference>
<dbReference type="Proteomes" id="UP000245020">
    <property type="component" value="Unassembled WGS sequence"/>
</dbReference>
<dbReference type="InterPro" id="IPR043130">
    <property type="entry name" value="CDP-OH_PTrfase_TM_dom"/>
</dbReference>
<dbReference type="RefSeq" id="WP_109189392.1">
    <property type="nucleotide sequence ID" value="NZ_BMYA01000002.1"/>
</dbReference>
<organism evidence="18 19">
    <name type="scientific">Ignatzschineria ureiclastica</name>
    <dbReference type="NCBI Taxonomy" id="472582"/>
    <lineage>
        <taxon>Bacteria</taxon>
        <taxon>Pseudomonadati</taxon>
        <taxon>Pseudomonadota</taxon>
        <taxon>Gammaproteobacteria</taxon>
        <taxon>Cardiobacteriales</taxon>
        <taxon>Ignatzschineriaceae</taxon>
        <taxon>Ignatzschineria</taxon>
    </lineage>
</organism>
<evidence type="ECO:0000256" key="16">
    <source>
        <dbReference type="RuleBase" id="RU003750"/>
    </source>
</evidence>
<evidence type="ECO:0000256" key="13">
    <source>
        <dbReference type="ARBA" id="ARBA00023264"/>
    </source>
</evidence>
<evidence type="ECO:0000256" key="4">
    <source>
        <dbReference type="ARBA" id="ARBA00013170"/>
    </source>
</evidence>
<feature type="transmembrane region" description="Helical" evidence="17">
    <location>
        <begin position="31"/>
        <end position="50"/>
    </location>
</feature>
<proteinExistence type="inferred from homology"/>
<keyword evidence="10" id="KW-0443">Lipid metabolism</keyword>
<keyword evidence="8 17" id="KW-0812">Transmembrane</keyword>
<comment type="similarity">
    <text evidence="3 16">Belongs to the CDP-alcohol phosphatidyltransferase class-I family.</text>
</comment>
<dbReference type="Pfam" id="PF01066">
    <property type="entry name" value="CDP-OH_P_transf"/>
    <property type="match status" value="1"/>
</dbReference>
<evidence type="ECO:0000256" key="15">
    <source>
        <dbReference type="NCBIfam" id="TIGR00560"/>
    </source>
</evidence>
<keyword evidence="19" id="KW-1185">Reference proteome</keyword>
<evidence type="ECO:0000256" key="17">
    <source>
        <dbReference type="SAM" id="Phobius"/>
    </source>
</evidence>
<dbReference type="AlphaFoldDB" id="A0A2U2ADJ1"/>
<evidence type="ECO:0000256" key="2">
    <source>
        <dbReference type="ARBA" id="ARBA00005042"/>
    </source>
</evidence>
<dbReference type="PANTHER" id="PTHR14269">
    <property type="entry name" value="CDP-DIACYLGLYCEROL--GLYCEROL-3-PHOSPHATE 3-PHOSPHATIDYLTRANSFERASE-RELATED"/>
    <property type="match status" value="1"/>
</dbReference>